<protein>
    <submittedName>
        <fullName evidence="3">ABC transporter substrate-binding protein</fullName>
    </submittedName>
</protein>
<dbReference type="Gene3D" id="3.40.190.10">
    <property type="entry name" value="Periplasmic binding protein-like II"/>
    <property type="match status" value="1"/>
</dbReference>
<keyword evidence="1" id="KW-0732">Signal</keyword>
<evidence type="ECO:0000313" key="3">
    <source>
        <dbReference type="EMBL" id="MBC9209362.1"/>
    </source>
</evidence>
<reference evidence="3 4" key="1">
    <citation type="journal article" date="2013" name="Int. J. Syst. Evol. Microbiol.">
        <title>Roseomonas aerophila sp. nov., isolated from air.</title>
        <authorList>
            <person name="Kim S.J."/>
            <person name="Weon H.Y."/>
            <person name="Ahn J.H."/>
            <person name="Hong S.B."/>
            <person name="Seok S.J."/>
            <person name="Whang K.S."/>
            <person name="Kwon S.W."/>
        </authorList>
    </citation>
    <scope>NUCLEOTIDE SEQUENCE [LARGE SCALE GENOMIC DNA]</scope>
    <source>
        <strain evidence="3 4">NBRC 108923</strain>
    </source>
</reference>
<organism evidence="3 4">
    <name type="scientific">Teichococcus aerophilus</name>
    <dbReference type="NCBI Taxonomy" id="1224513"/>
    <lineage>
        <taxon>Bacteria</taxon>
        <taxon>Pseudomonadati</taxon>
        <taxon>Pseudomonadota</taxon>
        <taxon>Alphaproteobacteria</taxon>
        <taxon>Acetobacterales</taxon>
        <taxon>Roseomonadaceae</taxon>
        <taxon>Roseomonas</taxon>
    </lineage>
</organism>
<dbReference type="RefSeq" id="WP_187786521.1">
    <property type="nucleotide sequence ID" value="NZ_JACTVA010000053.1"/>
</dbReference>
<dbReference type="Gene3D" id="3.40.190.120">
    <property type="entry name" value="Osmoprotection protein (prox), domain 2"/>
    <property type="match status" value="1"/>
</dbReference>
<dbReference type="SUPFAM" id="SSF53850">
    <property type="entry name" value="Periplasmic binding protein-like II"/>
    <property type="match status" value="1"/>
</dbReference>
<dbReference type="InterPro" id="IPR007210">
    <property type="entry name" value="ABC_Gly_betaine_transp_sub-bd"/>
</dbReference>
<feature type="domain" description="ABC-type glycine betaine transport system substrate-binding" evidence="2">
    <location>
        <begin position="37"/>
        <end position="312"/>
    </location>
</feature>
<sequence>MHPIMTRRSLLLGTAGLALMARWPLAFAPPAQAQSRRLVVSSKLDTESALLGEMIAQTLEAKGVGVERKLQLGPTRIVRGALLAGEIDIYPEYTGNGAFFFNAESDPAWHDAAQAYAKVRTLDAEKNKVVWLRPASANNTWAIAVRKDTAPRGQALGSLEDLARLLGTDWKAQFKLAASAEFVESPAALPAFQQAYGFKLEPANLLVLSGGDTAVTMRAAAEKLNGVNAAMVYGTDGAISALDLHVLADPKGAQMVYQPAPCVRAEAAAAHPQLEEWLSPVFESLTLEGLQGLNAKIVVEGQNPREVARTHLRGLGIGG</sequence>
<feature type="signal peptide" evidence="1">
    <location>
        <begin position="1"/>
        <end position="28"/>
    </location>
</feature>
<accession>A0ABR7RTK8</accession>
<evidence type="ECO:0000256" key="1">
    <source>
        <dbReference type="SAM" id="SignalP"/>
    </source>
</evidence>
<dbReference type="CDD" id="cd13616">
    <property type="entry name" value="PBP2_OsmF"/>
    <property type="match status" value="1"/>
</dbReference>
<dbReference type="EMBL" id="JACTVA010000053">
    <property type="protein sequence ID" value="MBC9209362.1"/>
    <property type="molecule type" value="Genomic_DNA"/>
</dbReference>
<comment type="caution">
    <text evidence="3">The sequence shown here is derived from an EMBL/GenBank/DDBJ whole genome shotgun (WGS) entry which is preliminary data.</text>
</comment>
<dbReference type="PROSITE" id="PS51318">
    <property type="entry name" value="TAT"/>
    <property type="match status" value="1"/>
</dbReference>
<dbReference type="InterPro" id="IPR006311">
    <property type="entry name" value="TAT_signal"/>
</dbReference>
<gene>
    <name evidence="3" type="ORF">IBL26_21125</name>
</gene>
<proteinExistence type="predicted"/>
<dbReference type="Proteomes" id="UP000626026">
    <property type="component" value="Unassembled WGS sequence"/>
</dbReference>
<feature type="chain" id="PRO_5046068816" evidence="1">
    <location>
        <begin position="29"/>
        <end position="319"/>
    </location>
</feature>
<evidence type="ECO:0000259" key="2">
    <source>
        <dbReference type="Pfam" id="PF04069"/>
    </source>
</evidence>
<keyword evidence="4" id="KW-1185">Reference proteome</keyword>
<name>A0ABR7RTK8_9PROT</name>
<evidence type="ECO:0000313" key="4">
    <source>
        <dbReference type="Proteomes" id="UP000626026"/>
    </source>
</evidence>
<dbReference type="Pfam" id="PF04069">
    <property type="entry name" value="OpuAC"/>
    <property type="match status" value="1"/>
</dbReference>